<dbReference type="AlphaFoldDB" id="A0A1Y5Q7X9"/>
<proteinExistence type="predicted"/>
<keyword evidence="1" id="KW-0812">Transmembrane</keyword>
<feature type="transmembrane region" description="Helical" evidence="1">
    <location>
        <begin position="63"/>
        <end position="84"/>
    </location>
</feature>
<sequence>MNRHDAGHESEHEHDELAARLRQLPSERLPPASAWQGIAAHLREEPRHRPAAIATPVRHRRRWLPIAAAAAVAALALLGPGRWWELHERSPAPLESPLEMQADALADQYRQAIAAIPQDTVPAELVPALHELDASAAGIRSAIAQSPDAGFLLGQLRRTYALRLELTRQGLAAAGLVT</sequence>
<protein>
    <recommendedName>
        <fullName evidence="3">Transmembrane protein</fullName>
    </recommendedName>
</protein>
<reference evidence="2" key="1">
    <citation type="submission" date="2016-03" db="EMBL/GenBank/DDBJ databases">
        <authorList>
            <person name="Ploux O."/>
        </authorList>
    </citation>
    <scope>NUCLEOTIDE SEQUENCE</scope>
    <source>
        <strain evidence="2">UC10</strain>
    </source>
</reference>
<dbReference type="EMBL" id="FLTS01000001">
    <property type="protein sequence ID" value="SBV35664.1"/>
    <property type="molecule type" value="Genomic_DNA"/>
</dbReference>
<accession>A0A1Y5Q7X9</accession>
<organism evidence="2">
    <name type="scientific">uncultured Stenotrophomonas sp</name>
    <dbReference type="NCBI Taxonomy" id="165438"/>
    <lineage>
        <taxon>Bacteria</taxon>
        <taxon>Pseudomonadati</taxon>
        <taxon>Pseudomonadota</taxon>
        <taxon>Gammaproteobacteria</taxon>
        <taxon>Lysobacterales</taxon>
        <taxon>Lysobacteraceae</taxon>
        <taxon>Stenotrophomonas</taxon>
        <taxon>environmental samples</taxon>
    </lineage>
</organism>
<evidence type="ECO:0008006" key="3">
    <source>
        <dbReference type="Google" id="ProtNLM"/>
    </source>
</evidence>
<name>A0A1Y5Q7X9_9GAMM</name>
<evidence type="ECO:0000256" key="1">
    <source>
        <dbReference type="SAM" id="Phobius"/>
    </source>
</evidence>
<gene>
    <name evidence="2" type="ORF">STPYR_10594</name>
</gene>
<keyword evidence="1" id="KW-1133">Transmembrane helix</keyword>
<evidence type="ECO:0000313" key="2">
    <source>
        <dbReference type="EMBL" id="SBV35664.1"/>
    </source>
</evidence>
<keyword evidence="1" id="KW-0472">Membrane</keyword>